<dbReference type="AlphaFoldDB" id="A0A1X2HKG4"/>
<reference evidence="1 2" key="1">
    <citation type="submission" date="2016-07" db="EMBL/GenBank/DDBJ databases">
        <title>Pervasive Adenine N6-methylation of Active Genes in Fungi.</title>
        <authorList>
            <consortium name="DOE Joint Genome Institute"/>
            <person name="Mondo S.J."/>
            <person name="Dannebaum R.O."/>
            <person name="Kuo R.C."/>
            <person name="Labutti K."/>
            <person name="Haridas S."/>
            <person name="Kuo A."/>
            <person name="Salamov A."/>
            <person name="Ahrendt S.R."/>
            <person name="Lipzen A."/>
            <person name="Sullivan W."/>
            <person name="Andreopoulos W.B."/>
            <person name="Clum A."/>
            <person name="Lindquist E."/>
            <person name="Daum C."/>
            <person name="Ramamoorthy G.K."/>
            <person name="Gryganskyi A."/>
            <person name="Culley D."/>
            <person name="Magnuson J.K."/>
            <person name="James T.Y."/>
            <person name="O'Malley M.A."/>
            <person name="Stajich J.E."/>
            <person name="Spatafora J.W."/>
            <person name="Visel A."/>
            <person name="Grigoriev I.V."/>
        </authorList>
    </citation>
    <scope>NUCLEOTIDE SEQUENCE [LARGE SCALE GENOMIC DNA]</scope>
    <source>
        <strain evidence="1 2">NRRL 1336</strain>
    </source>
</reference>
<comment type="caution">
    <text evidence="1">The sequence shown here is derived from an EMBL/GenBank/DDBJ whole genome shotgun (WGS) entry which is preliminary data.</text>
</comment>
<sequence>MLSVKLKLFEIMDTKDKLNLLFLAGCEPVTLTLAASVSYVDHILPTFATSTISKSTYNLFAPDYPLNFDLVNKSTITLRHHARDAHLYYFLQLTPKKYYVLRKPYDGHFTQKYVEPKKKRLCNGLHLDEGSLAIDIVCLTYFDENTLESCTERAASDNCKLWLFGSFGENKWVISMEGHISPFEQWDHHDNDDNGTVFNIY</sequence>
<gene>
    <name evidence="1" type="ORF">BCR42DRAFT_213784</name>
</gene>
<keyword evidence="2" id="KW-1185">Reference proteome</keyword>
<name>A0A1X2HKG4_9FUNG</name>
<dbReference type="STRING" id="90262.A0A1X2HKG4"/>
<proteinExistence type="predicted"/>
<dbReference type="Proteomes" id="UP000193560">
    <property type="component" value="Unassembled WGS sequence"/>
</dbReference>
<dbReference type="EMBL" id="MCGE01000060">
    <property type="protein sequence ID" value="ORY99639.1"/>
    <property type="molecule type" value="Genomic_DNA"/>
</dbReference>
<dbReference type="OrthoDB" id="2302247at2759"/>
<evidence type="ECO:0000313" key="1">
    <source>
        <dbReference type="EMBL" id="ORY99639.1"/>
    </source>
</evidence>
<accession>A0A1X2HKG4</accession>
<evidence type="ECO:0000313" key="2">
    <source>
        <dbReference type="Proteomes" id="UP000193560"/>
    </source>
</evidence>
<organism evidence="1 2">
    <name type="scientific">Absidia repens</name>
    <dbReference type="NCBI Taxonomy" id="90262"/>
    <lineage>
        <taxon>Eukaryota</taxon>
        <taxon>Fungi</taxon>
        <taxon>Fungi incertae sedis</taxon>
        <taxon>Mucoromycota</taxon>
        <taxon>Mucoromycotina</taxon>
        <taxon>Mucoromycetes</taxon>
        <taxon>Mucorales</taxon>
        <taxon>Cunninghamellaceae</taxon>
        <taxon>Absidia</taxon>
    </lineage>
</organism>
<protein>
    <submittedName>
        <fullName evidence="1">Uncharacterized protein</fullName>
    </submittedName>
</protein>